<sequence length="81" mass="8593">MIFDELFDAVAGLFEELLVGIAAAIVGALNVGWRWLLRGLYVFVALGGLYVLAALERSVGAGLLGVGILCLAIDVWFVVRG</sequence>
<accession>A0A0W1R7R5</accession>
<keyword evidence="1" id="KW-0472">Membrane</keyword>
<evidence type="ECO:0000313" key="2">
    <source>
        <dbReference type="EMBL" id="KTG09470.1"/>
    </source>
</evidence>
<feature type="transmembrane region" description="Helical" evidence="1">
    <location>
        <begin position="35"/>
        <end position="53"/>
    </location>
</feature>
<proteinExistence type="predicted"/>
<protein>
    <submittedName>
        <fullName evidence="2">Uncharacterized protein</fullName>
    </submittedName>
</protein>
<organism evidence="2 3">
    <name type="scientific">Haloprofundus marisrubri</name>
    <dbReference type="NCBI Taxonomy" id="1514971"/>
    <lineage>
        <taxon>Archaea</taxon>
        <taxon>Methanobacteriati</taxon>
        <taxon>Methanobacteriota</taxon>
        <taxon>Stenosarchaea group</taxon>
        <taxon>Halobacteria</taxon>
        <taxon>Halobacteriales</taxon>
        <taxon>Haloferacaceae</taxon>
        <taxon>Haloprofundus</taxon>
    </lineage>
</organism>
<feature type="transmembrane region" description="Helical" evidence="1">
    <location>
        <begin position="59"/>
        <end position="79"/>
    </location>
</feature>
<keyword evidence="1" id="KW-1133">Transmembrane helix</keyword>
<feature type="transmembrane region" description="Helical" evidence="1">
    <location>
        <begin position="6"/>
        <end position="28"/>
    </location>
</feature>
<gene>
    <name evidence="2" type="ORF">AUR64_16985</name>
</gene>
<evidence type="ECO:0000313" key="3">
    <source>
        <dbReference type="Proteomes" id="UP000054387"/>
    </source>
</evidence>
<dbReference type="RefSeq" id="WP_058582622.1">
    <property type="nucleotide sequence ID" value="NZ_LOPU01000029.1"/>
</dbReference>
<keyword evidence="3" id="KW-1185">Reference proteome</keyword>
<keyword evidence="1" id="KW-0812">Transmembrane</keyword>
<reference evidence="2 3" key="1">
    <citation type="submission" date="2015-12" db="EMBL/GenBank/DDBJ databases">
        <title>Haloprofundus marisrubri gen. nov., sp. nov., an extremely halophilic archaeon isolated from the Discovery deep brine-seawater interface in the Red Sea.</title>
        <authorList>
            <person name="Zhang G."/>
            <person name="Stingl U."/>
            <person name="Rashid M."/>
        </authorList>
    </citation>
    <scope>NUCLEOTIDE SEQUENCE [LARGE SCALE GENOMIC DNA]</scope>
    <source>
        <strain evidence="2 3">SB9</strain>
    </source>
</reference>
<dbReference type="EMBL" id="LOPU01000029">
    <property type="protein sequence ID" value="KTG09470.1"/>
    <property type="molecule type" value="Genomic_DNA"/>
</dbReference>
<dbReference type="AlphaFoldDB" id="A0A0W1R7R5"/>
<evidence type="ECO:0000256" key="1">
    <source>
        <dbReference type="SAM" id="Phobius"/>
    </source>
</evidence>
<dbReference type="Proteomes" id="UP000054387">
    <property type="component" value="Unassembled WGS sequence"/>
</dbReference>
<name>A0A0W1R7R5_9EURY</name>
<comment type="caution">
    <text evidence="2">The sequence shown here is derived from an EMBL/GenBank/DDBJ whole genome shotgun (WGS) entry which is preliminary data.</text>
</comment>